<dbReference type="GO" id="GO:0003676">
    <property type="term" value="F:nucleic acid binding"/>
    <property type="evidence" value="ECO:0007669"/>
    <property type="project" value="InterPro"/>
</dbReference>
<evidence type="ECO:0000259" key="2">
    <source>
        <dbReference type="Pfam" id="PF13456"/>
    </source>
</evidence>
<dbReference type="Gene3D" id="3.30.420.10">
    <property type="entry name" value="Ribonuclease H-like superfamily/Ribonuclease H"/>
    <property type="match status" value="1"/>
</dbReference>
<reference evidence="3" key="1">
    <citation type="submission" date="2018-05" db="EMBL/GenBank/DDBJ databases">
        <title>Draft genome of Mucuna pruriens seed.</title>
        <authorList>
            <person name="Nnadi N.E."/>
            <person name="Vos R."/>
            <person name="Hasami M.H."/>
            <person name="Devisetty U.K."/>
            <person name="Aguiy J.C."/>
        </authorList>
    </citation>
    <scope>NUCLEOTIDE SEQUENCE [LARGE SCALE GENOMIC DNA]</scope>
    <source>
        <strain evidence="3">JCA_2017</strain>
    </source>
</reference>
<feature type="compositionally biased region" description="Polar residues" evidence="1">
    <location>
        <begin position="169"/>
        <end position="187"/>
    </location>
</feature>
<keyword evidence="4" id="KW-1185">Reference proteome</keyword>
<feature type="non-terminal residue" evidence="3">
    <location>
        <position position="1"/>
    </location>
</feature>
<dbReference type="Proteomes" id="UP000257109">
    <property type="component" value="Unassembled WGS sequence"/>
</dbReference>
<dbReference type="InterPro" id="IPR002156">
    <property type="entry name" value="RNaseH_domain"/>
</dbReference>
<dbReference type="PANTHER" id="PTHR48475">
    <property type="entry name" value="RIBONUCLEASE H"/>
    <property type="match status" value="1"/>
</dbReference>
<sequence>MDKPKQKEGWTMFLDDASNTLGYGISAVLISPKDQCYPFTTRLGFNYTNNMDEYKACAMGLILALEYQAKALKVYGDLALVVHQLQGERETYDPKLIPYHSYIKELMENLESITFHHIPREDNQMTKASSSDPLHELDPEIEITLRRLRKARNIAVSNSSNSVPSSPVTNNYDSFECSNTNHFAEPE</sequence>
<dbReference type="InterPro" id="IPR012337">
    <property type="entry name" value="RNaseH-like_sf"/>
</dbReference>
<dbReference type="SUPFAM" id="SSF53098">
    <property type="entry name" value="Ribonuclease H-like"/>
    <property type="match status" value="1"/>
</dbReference>
<dbReference type="PANTHER" id="PTHR48475:SF1">
    <property type="entry name" value="RNASE H TYPE-1 DOMAIN-CONTAINING PROTEIN"/>
    <property type="match status" value="1"/>
</dbReference>
<dbReference type="InterPro" id="IPR036397">
    <property type="entry name" value="RNaseH_sf"/>
</dbReference>
<feature type="domain" description="RNase H type-1" evidence="2">
    <location>
        <begin position="24"/>
        <end position="128"/>
    </location>
</feature>
<dbReference type="Pfam" id="PF13456">
    <property type="entry name" value="RVT_3"/>
    <property type="match status" value="1"/>
</dbReference>
<name>A0A371HXT2_MUCPR</name>
<feature type="region of interest" description="Disordered" evidence="1">
    <location>
        <begin position="157"/>
        <end position="187"/>
    </location>
</feature>
<dbReference type="EMBL" id="QJKJ01001437">
    <property type="protein sequence ID" value="RDY07595.1"/>
    <property type="molecule type" value="Genomic_DNA"/>
</dbReference>
<protein>
    <recommendedName>
        <fullName evidence="2">RNase H type-1 domain-containing protein</fullName>
    </recommendedName>
</protein>
<accession>A0A371HXT2</accession>
<organism evidence="3 4">
    <name type="scientific">Mucuna pruriens</name>
    <name type="common">Velvet bean</name>
    <name type="synonym">Dolichos pruriens</name>
    <dbReference type="NCBI Taxonomy" id="157652"/>
    <lineage>
        <taxon>Eukaryota</taxon>
        <taxon>Viridiplantae</taxon>
        <taxon>Streptophyta</taxon>
        <taxon>Embryophyta</taxon>
        <taxon>Tracheophyta</taxon>
        <taxon>Spermatophyta</taxon>
        <taxon>Magnoliopsida</taxon>
        <taxon>eudicotyledons</taxon>
        <taxon>Gunneridae</taxon>
        <taxon>Pentapetalae</taxon>
        <taxon>rosids</taxon>
        <taxon>fabids</taxon>
        <taxon>Fabales</taxon>
        <taxon>Fabaceae</taxon>
        <taxon>Papilionoideae</taxon>
        <taxon>50 kb inversion clade</taxon>
        <taxon>NPAAA clade</taxon>
        <taxon>indigoferoid/millettioid clade</taxon>
        <taxon>Phaseoleae</taxon>
        <taxon>Mucuna</taxon>
    </lineage>
</organism>
<dbReference type="CDD" id="cd09279">
    <property type="entry name" value="RNase_HI_like"/>
    <property type="match status" value="1"/>
</dbReference>
<dbReference type="STRING" id="157652.A0A371HXT2"/>
<evidence type="ECO:0000313" key="4">
    <source>
        <dbReference type="Proteomes" id="UP000257109"/>
    </source>
</evidence>
<dbReference type="OrthoDB" id="1934793at2759"/>
<dbReference type="AlphaFoldDB" id="A0A371HXT2"/>
<evidence type="ECO:0000313" key="3">
    <source>
        <dbReference type="EMBL" id="RDY07595.1"/>
    </source>
</evidence>
<evidence type="ECO:0000256" key="1">
    <source>
        <dbReference type="SAM" id="MobiDB-lite"/>
    </source>
</evidence>
<comment type="caution">
    <text evidence="3">The sequence shown here is derived from an EMBL/GenBank/DDBJ whole genome shotgun (WGS) entry which is preliminary data.</text>
</comment>
<dbReference type="GO" id="GO:0004523">
    <property type="term" value="F:RNA-DNA hybrid ribonuclease activity"/>
    <property type="evidence" value="ECO:0007669"/>
    <property type="project" value="InterPro"/>
</dbReference>
<feature type="compositionally biased region" description="Low complexity" evidence="1">
    <location>
        <begin position="157"/>
        <end position="168"/>
    </location>
</feature>
<gene>
    <name evidence="3" type="ORF">CR513_08271</name>
</gene>
<proteinExistence type="predicted"/>